<organism evidence="1 2">
    <name type="scientific">Ruegeria atlantica</name>
    <dbReference type="NCBI Taxonomy" id="81569"/>
    <lineage>
        <taxon>Bacteria</taxon>
        <taxon>Pseudomonadati</taxon>
        <taxon>Pseudomonadota</taxon>
        <taxon>Alphaproteobacteria</taxon>
        <taxon>Rhodobacterales</taxon>
        <taxon>Roseobacteraceae</taxon>
        <taxon>Ruegeria</taxon>
    </lineage>
</organism>
<name>A0AA90YUD9_9RHOB</name>
<dbReference type="EMBL" id="WVRA01000002">
    <property type="protein sequence ID" value="NOE18095.1"/>
    <property type="molecule type" value="Genomic_DNA"/>
</dbReference>
<gene>
    <name evidence="1" type="ORF">GS634_08155</name>
</gene>
<protein>
    <submittedName>
        <fullName evidence="1">Uncharacterized protein</fullName>
    </submittedName>
</protein>
<dbReference type="Proteomes" id="UP000597886">
    <property type="component" value="Unassembled WGS sequence"/>
</dbReference>
<accession>A0AA90YUD9</accession>
<evidence type="ECO:0000313" key="1">
    <source>
        <dbReference type="EMBL" id="NOE18095.1"/>
    </source>
</evidence>
<dbReference type="RefSeq" id="WP_171329473.1">
    <property type="nucleotide sequence ID" value="NZ_WVRA01000002.1"/>
</dbReference>
<evidence type="ECO:0000313" key="2">
    <source>
        <dbReference type="Proteomes" id="UP000597886"/>
    </source>
</evidence>
<proteinExistence type="predicted"/>
<comment type="caution">
    <text evidence="1">The sequence shown here is derived from an EMBL/GenBank/DDBJ whole genome shotgun (WGS) entry which is preliminary data.</text>
</comment>
<reference evidence="1" key="1">
    <citation type="submission" date="2019-12" db="EMBL/GenBank/DDBJ databases">
        <title>Ruegeria JWLKs population differentiation of coral mucus and skeleton niches.</title>
        <authorList>
            <person name="Luo D."/>
        </authorList>
    </citation>
    <scope>NUCLEOTIDE SEQUENCE</scope>
    <source>
        <strain evidence="1">HKCCD6181</strain>
    </source>
</reference>
<sequence>MTCTKQLYPLSNALAIVGVKPGRFHRHFYGGALCDALSKGGQLTSHLQRQSRETENRKSGGRYITECGTICLGLFFSLIDGGINSRRAIRIAQTFCFLGEAGSGIRALKRNRMRPAGKLFPGDDDTWLVVIVDELSNDAAECDGFAFFPRSDLSGDALLSWLDLHDADESPVTMLNLSLLSKRIKAGLREHDVAPFPVAPETDYLNTEGLSVGAFLADCAIRDDKARTPTQDFFRAYLAWHESCSGTPARAAAGLKARDAALLEQLDTLGIQKIKSNGIMTFAGFRWRDDPTVQEYLAHA</sequence>
<dbReference type="AlphaFoldDB" id="A0AA90YUD9"/>